<dbReference type="GO" id="GO:0006283">
    <property type="term" value="P:transcription-coupled nucleotide-excision repair"/>
    <property type="evidence" value="ECO:0007669"/>
    <property type="project" value="TreeGrafter"/>
</dbReference>
<feature type="compositionally biased region" description="Gly residues" evidence="1">
    <location>
        <begin position="491"/>
        <end position="506"/>
    </location>
</feature>
<dbReference type="Proteomes" id="UP000002009">
    <property type="component" value="Chromosome 7"/>
</dbReference>
<dbReference type="GO" id="GO:0009411">
    <property type="term" value="P:response to UV"/>
    <property type="evidence" value="ECO:0007669"/>
    <property type="project" value="InterPro"/>
</dbReference>
<dbReference type="AlphaFoldDB" id="C1EAX8"/>
<feature type="region of interest" description="Disordered" evidence="1">
    <location>
        <begin position="548"/>
        <end position="616"/>
    </location>
</feature>
<dbReference type="GeneID" id="8245317"/>
<evidence type="ECO:0008006" key="4">
    <source>
        <dbReference type="Google" id="ProtNLM"/>
    </source>
</evidence>
<dbReference type="STRING" id="296587.C1EAX8"/>
<evidence type="ECO:0000313" key="3">
    <source>
        <dbReference type="Proteomes" id="UP000002009"/>
    </source>
</evidence>
<dbReference type="GO" id="GO:0000993">
    <property type="term" value="F:RNA polymerase II complex binding"/>
    <property type="evidence" value="ECO:0007669"/>
    <property type="project" value="TreeGrafter"/>
</dbReference>
<feature type="compositionally biased region" description="Basic and acidic residues" evidence="1">
    <location>
        <begin position="548"/>
        <end position="561"/>
    </location>
</feature>
<dbReference type="RefSeq" id="XP_002503676.1">
    <property type="nucleotide sequence ID" value="XM_002503630.1"/>
</dbReference>
<dbReference type="KEGG" id="mis:MICPUN_60233"/>
<dbReference type="InterPro" id="IPR049408">
    <property type="entry name" value="UVSSA_N_a-solenoid_rpt"/>
</dbReference>
<dbReference type="PANTHER" id="PTHR28670">
    <property type="entry name" value="UV-STIMULATED SCAFFOLD PROTEIN A"/>
    <property type="match status" value="1"/>
</dbReference>
<feature type="compositionally biased region" description="Acidic residues" evidence="1">
    <location>
        <begin position="250"/>
        <end position="267"/>
    </location>
</feature>
<feature type="compositionally biased region" description="Basic and acidic residues" evidence="1">
    <location>
        <begin position="597"/>
        <end position="608"/>
    </location>
</feature>
<dbReference type="PANTHER" id="PTHR28670:SF1">
    <property type="entry name" value="UV-STIMULATED SCAFFOLD PROTEIN A"/>
    <property type="match status" value="1"/>
</dbReference>
<protein>
    <recommendedName>
        <fullName evidence="4">UV-stimulated scaffold protein A</fullName>
    </recommendedName>
</protein>
<reference evidence="2 3" key="1">
    <citation type="journal article" date="2009" name="Science">
        <title>Green evolution and dynamic adaptations revealed by genomes of the marine picoeukaryotes Micromonas.</title>
        <authorList>
            <person name="Worden A.Z."/>
            <person name="Lee J.H."/>
            <person name="Mock T."/>
            <person name="Rouze P."/>
            <person name="Simmons M.P."/>
            <person name="Aerts A.L."/>
            <person name="Allen A.E."/>
            <person name="Cuvelier M.L."/>
            <person name="Derelle E."/>
            <person name="Everett M.V."/>
            <person name="Foulon E."/>
            <person name="Grimwood J."/>
            <person name="Gundlach H."/>
            <person name="Henrissat B."/>
            <person name="Napoli C."/>
            <person name="McDonald S.M."/>
            <person name="Parker M.S."/>
            <person name="Rombauts S."/>
            <person name="Salamov A."/>
            <person name="Von Dassow P."/>
            <person name="Badger J.H."/>
            <person name="Coutinho P.M."/>
            <person name="Demir E."/>
            <person name="Dubchak I."/>
            <person name="Gentemann C."/>
            <person name="Eikrem W."/>
            <person name="Gready J.E."/>
            <person name="John U."/>
            <person name="Lanier W."/>
            <person name="Lindquist E.A."/>
            <person name="Lucas S."/>
            <person name="Mayer K.F."/>
            <person name="Moreau H."/>
            <person name="Not F."/>
            <person name="Otillar R."/>
            <person name="Panaud O."/>
            <person name="Pangilinan J."/>
            <person name="Paulsen I."/>
            <person name="Piegu B."/>
            <person name="Poliakov A."/>
            <person name="Robbens S."/>
            <person name="Schmutz J."/>
            <person name="Toulza E."/>
            <person name="Wyss T."/>
            <person name="Zelensky A."/>
            <person name="Zhou K."/>
            <person name="Armbrust E.V."/>
            <person name="Bhattacharya D."/>
            <person name="Goodenough U.W."/>
            <person name="Van de Peer Y."/>
            <person name="Grigoriev I.V."/>
        </authorList>
    </citation>
    <scope>NUCLEOTIDE SEQUENCE [LARGE SCALE GENOMIC DNA]</scope>
    <source>
        <strain evidence="3">RCC299 / NOUM17</strain>
    </source>
</reference>
<keyword evidence="3" id="KW-1185">Reference proteome</keyword>
<feature type="region of interest" description="Disordered" evidence="1">
    <location>
        <begin position="476"/>
        <end position="526"/>
    </location>
</feature>
<dbReference type="OMA" id="CAHEALM"/>
<organism evidence="2 3">
    <name type="scientific">Micromonas commoda (strain RCC299 / NOUM17 / CCMP2709)</name>
    <name type="common">Picoplanktonic green alga</name>
    <dbReference type="NCBI Taxonomy" id="296587"/>
    <lineage>
        <taxon>Eukaryota</taxon>
        <taxon>Viridiplantae</taxon>
        <taxon>Chlorophyta</taxon>
        <taxon>Mamiellophyceae</taxon>
        <taxon>Mamiellales</taxon>
        <taxon>Mamiellaceae</taxon>
        <taxon>Micromonas</taxon>
    </lineage>
</organism>
<name>C1EAX8_MICCC</name>
<dbReference type="EMBL" id="CP001328">
    <property type="protein sequence ID" value="ACO64934.1"/>
    <property type="molecule type" value="Genomic_DNA"/>
</dbReference>
<dbReference type="OrthoDB" id="514381at2759"/>
<gene>
    <name evidence="2" type="ORF">MICPUN_60233</name>
</gene>
<dbReference type="GO" id="GO:0005694">
    <property type="term" value="C:chromosome"/>
    <property type="evidence" value="ECO:0007669"/>
    <property type="project" value="TreeGrafter"/>
</dbReference>
<feature type="region of interest" description="Disordered" evidence="1">
    <location>
        <begin position="236"/>
        <end position="278"/>
    </location>
</feature>
<evidence type="ECO:0000256" key="1">
    <source>
        <dbReference type="SAM" id="MobiDB-lite"/>
    </source>
</evidence>
<dbReference type="InParanoid" id="C1EAX8"/>
<sequence length="616" mass="66491">MFAGRPGRGRQPKPPPDPHARIVELVTLACESGGSAPDPELLRALKREVRADAVALRRAHDTLMDRCLRHRECGPRLHAVVIVDELFRRSRDFRDAHMERLDAFLRRAIVGRDDSGADPAEAIPGPVEDADRLVSRACSALQEWNERFGAHYPRLGVALRFVDDVLGPAAPASIAERESREAQKRDEEDRARRLGRWRRCERERLPGLRRDAGEYAVAIGECLAILLGAKPEYADFEDDERERDAADGDNKDDEERWEDVDADEPDEPPGGPRGAQLAGDVHGAQLAGDVHGAQLAGDVRVAVTDDNRVVVDELRRLCRAATVRVLPGLAEALALVAGIHSIPVDRSTPSGGRADRSVNDALSSESKAAAVNALARSKRTLRAAVDRCVALGIVAAGEAGGGDDDDGVETVAATGVNGDGRMVGNGARLEPETLTIALDDAPPLPTETLTDGAIPDGDGGRGSDVDALIERARRRRARREGLARRNAAAGDGNGNRDGGRGTGLRGTGRAVTGRAPSGGGGDGNASAANLAKRMLASAMREHNESVMRELGDEYTERRDEASGLAGTRRRLEREREETEATEAEEAAKEAAKRRRRETTTKQRIEAKLKALRKKRR</sequence>
<feature type="compositionally biased region" description="Basic and acidic residues" evidence="1">
    <location>
        <begin position="569"/>
        <end position="578"/>
    </location>
</feature>
<dbReference type="eggNOG" id="KOG2374">
    <property type="taxonomic scope" value="Eukaryota"/>
</dbReference>
<proteinExistence type="predicted"/>
<accession>C1EAX8</accession>
<evidence type="ECO:0000313" key="2">
    <source>
        <dbReference type="EMBL" id="ACO64934.1"/>
    </source>
</evidence>
<dbReference type="Pfam" id="PF20867">
    <property type="entry name" value="UVSSA_N"/>
    <property type="match status" value="1"/>
</dbReference>
<dbReference type="InterPro" id="IPR018610">
    <property type="entry name" value="UVSSA"/>
</dbReference>